<dbReference type="eggNOG" id="COG3914">
    <property type="taxonomic scope" value="Bacteria"/>
</dbReference>
<reference evidence="1 2" key="1">
    <citation type="journal article" date="2010" name="J. Bacteriol.">
        <title>Genome sequences of Oceanicola granulosus HTCC2516(T) and Oceanicola batsensis HTCC2597(TDelta).</title>
        <authorList>
            <person name="Thrash J.C."/>
            <person name="Cho J.C."/>
            <person name="Vergin K.L."/>
            <person name="Giovannoni S.J."/>
        </authorList>
    </citation>
    <scope>NUCLEOTIDE SEQUENCE [LARGE SCALE GENOMIC DNA]</scope>
    <source>
        <strain evidence="2">ATCC BAA-863 / DSM 15984 / KCTC 12145 / HTCC2597</strain>
    </source>
</reference>
<sequence>MSAQALSRGVARPELTMPEAEAAALRTAYGEARAILEYGSGGSTVLASELPGKQVVSVESDADWARMMRAWFALNPGRSPVELIHADIGPTRDWGHPADASAWALFPAYPLAVWDRDIAPDVVLVDGRFRAGCALACAFRTRQPLTLLFDDYVPRGAYHAVEEFLGTPEIIGRMAVFDISPTPVPSDRLLRVIELTCAPL</sequence>
<dbReference type="EMBL" id="AAMO01000019">
    <property type="protein sequence ID" value="EAQ01085.1"/>
    <property type="molecule type" value="Genomic_DNA"/>
</dbReference>
<protein>
    <recommendedName>
        <fullName evidence="3">Class I SAM-dependent methyltransferase</fullName>
    </recommendedName>
</protein>
<gene>
    <name evidence="1" type="ORF">OB2597_03569</name>
</gene>
<name>A3U438_PSEBH</name>
<proteinExistence type="predicted"/>
<keyword evidence="2" id="KW-1185">Reference proteome</keyword>
<dbReference type="STRING" id="252305.OB2597_03569"/>
<dbReference type="RefSeq" id="WP_009804964.1">
    <property type="nucleotide sequence ID" value="NZ_CH724131.1"/>
</dbReference>
<dbReference type="AlphaFoldDB" id="A3U438"/>
<evidence type="ECO:0000313" key="2">
    <source>
        <dbReference type="Proteomes" id="UP000004318"/>
    </source>
</evidence>
<dbReference type="Gene3D" id="3.40.50.150">
    <property type="entry name" value="Vaccinia Virus protein VP39"/>
    <property type="match status" value="1"/>
</dbReference>
<dbReference type="InterPro" id="IPR029063">
    <property type="entry name" value="SAM-dependent_MTases_sf"/>
</dbReference>
<comment type="caution">
    <text evidence="1">The sequence shown here is derived from an EMBL/GenBank/DDBJ whole genome shotgun (WGS) entry which is preliminary data.</text>
</comment>
<organism evidence="1 2">
    <name type="scientific">Pseudooceanicola batsensis (strain ATCC BAA-863 / DSM 15984 / KCTC 12145 / HTCC2597)</name>
    <name type="common">Oceanicola batsensis</name>
    <dbReference type="NCBI Taxonomy" id="252305"/>
    <lineage>
        <taxon>Bacteria</taxon>
        <taxon>Pseudomonadati</taxon>
        <taxon>Pseudomonadota</taxon>
        <taxon>Alphaproteobacteria</taxon>
        <taxon>Rhodobacterales</taxon>
        <taxon>Paracoccaceae</taxon>
        <taxon>Pseudooceanicola</taxon>
    </lineage>
</organism>
<dbReference type="HOGENOM" id="CLU_108867_0_0_5"/>
<accession>A3U438</accession>
<evidence type="ECO:0008006" key="3">
    <source>
        <dbReference type="Google" id="ProtNLM"/>
    </source>
</evidence>
<dbReference type="Proteomes" id="UP000004318">
    <property type="component" value="Unassembled WGS sequence"/>
</dbReference>
<evidence type="ECO:0000313" key="1">
    <source>
        <dbReference type="EMBL" id="EAQ01085.1"/>
    </source>
</evidence>
<dbReference type="SUPFAM" id="SSF53335">
    <property type="entry name" value="S-adenosyl-L-methionine-dependent methyltransferases"/>
    <property type="match status" value="1"/>
</dbReference>